<accession>A0A9X3AX53</accession>
<dbReference type="AlphaFoldDB" id="A0A9X3AX53"/>
<reference evidence="2" key="1">
    <citation type="journal article" date="2023" name="Int. J. Syst. Evol. Microbiol.">
        <title>&lt;i&gt;Shewanella septentrionalis&lt;/i&gt; sp. nov. and &lt;i&gt;Shewanella holmiensis&lt;/i&gt; sp. nov., isolated from Baltic Sea water and sediments.</title>
        <authorList>
            <person name="Martin-Rodriguez A.J."/>
            <person name="Thorell K."/>
            <person name="Joffre E."/>
            <person name="Jensie-Markopoulos S."/>
            <person name="Moore E.R.B."/>
            <person name="Sjoling A."/>
        </authorList>
    </citation>
    <scope>NUCLEOTIDE SEQUENCE</scope>
    <source>
        <strain evidence="2">SP1W3</strain>
    </source>
</reference>
<protein>
    <submittedName>
        <fullName evidence="2">Nuclear transport factor 2 family protein</fullName>
    </submittedName>
</protein>
<keyword evidence="3" id="KW-1185">Reference proteome</keyword>
<dbReference type="Proteomes" id="UP001155604">
    <property type="component" value="Unassembled WGS sequence"/>
</dbReference>
<dbReference type="SUPFAM" id="SSF54427">
    <property type="entry name" value="NTF2-like"/>
    <property type="match status" value="1"/>
</dbReference>
<dbReference type="InterPro" id="IPR032710">
    <property type="entry name" value="NTF2-like_dom_sf"/>
</dbReference>
<name>A0A9X3AX53_9GAMM</name>
<gene>
    <name evidence="2" type="ORF">NE536_00995</name>
</gene>
<evidence type="ECO:0000313" key="2">
    <source>
        <dbReference type="EMBL" id="MCT7943954.1"/>
    </source>
</evidence>
<feature type="domain" description="SnoaL-like" evidence="1">
    <location>
        <begin position="93"/>
        <end position="199"/>
    </location>
</feature>
<dbReference type="Pfam" id="PF13474">
    <property type="entry name" value="SnoaL_3"/>
    <property type="match status" value="1"/>
</dbReference>
<dbReference type="EMBL" id="JAMTCC010000001">
    <property type="protein sequence ID" value="MCT7943954.1"/>
    <property type="molecule type" value="Genomic_DNA"/>
</dbReference>
<evidence type="ECO:0000313" key="3">
    <source>
        <dbReference type="Proteomes" id="UP001155604"/>
    </source>
</evidence>
<comment type="caution">
    <text evidence="2">The sequence shown here is derived from an EMBL/GenBank/DDBJ whole genome shotgun (WGS) entry which is preliminary data.</text>
</comment>
<dbReference type="Gene3D" id="3.10.450.50">
    <property type="match status" value="1"/>
</dbReference>
<dbReference type="RefSeq" id="WP_261271506.1">
    <property type="nucleotide sequence ID" value="NZ_JAMTCC010000001.1"/>
</dbReference>
<sequence length="216" mass="23786">MLKDTHAFAVKGTTVNHAAIMSRATNVSRATNASRATSVNRASLGLLLSVLMLGGLIVSAQAQDSPTQSAQTQDTQVQSAQTTSSSDQQAAAQVLDLLNQYSSDANWDKYFALYRKDGIFIGTDASERWGMAEFEHYSRPTKGWRYDLTERHLIQHGDVILFDELLNSPAYGVSRGTGTLIKTDGYWKIAQYHLSFPIPNEIAKQITTEIKAANKQ</sequence>
<dbReference type="InterPro" id="IPR037401">
    <property type="entry name" value="SnoaL-like"/>
</dbReference>
<proteinExistence type="predicted"/>
<organism evidence="2 3">
    <name type="scientific">Shewanella septentrionalis</name>
    <dbReference type="NCBI Taxonomy" id="2952223"/>
    <lineage>
        <taxon>Bacteria</taxon>
        <taxon>Pseudomonadati</taxon>
        <taxon>Pseudomonadota</taxon>
        <taxon>Gammaproteobacteria</taxon>
        <taxon>Alteromonadales</taxon>
        <taxon>Shewanellaceae</taxon>
        <taxon>Shewanella</taxon>
    </lineage>
</organism>
<evidence type="ECO:0000259" key="1">
    <source>
        <dbReference type="Pfam" id="PF13474"/>
    </source>
</evidence>